<evidence type="ECO:0000256" key="10">
    <source>
        <dbReference type="ARBA" id="ARBA00022618"/>
    </source>
</evidence>
<dbReference type="GO" id="GO:0005929">
    <property type="term" value="C:cilium"/>
    <property type="evidence" value="ECO:0007669"/>
    <property type="project" value="UniProtKB-SubCell"/>
</dbReference>
<evidence type="ECO:0000256" key="13">
    <source>
        <dbReference type="ARBA" id="ARBA00022741"/>
    </source>
</evidence>
<protein>
    <recommendedName>
        <fullName evidence="22">Serine/threonine-protein kinase Nek4</fullName>
        <ecNumber evidence="5">2.7.11.1</ecNumber>
    </recommendedName>
    <alternativeName>
        <fullName evidence="24">Never in mitosis A-related kinase 4</fullName>
    </alternativeName>
    <alternativeName>
        <fullName evidence="23">Serine/threonine-protein kinase 2</fullName>
    </alternativeName>
</protein>
<evidence type="ECO:0000256" key="21">
    <source>
        <dbReference type="ARBA" id="ARBA00048679"/>
    </source>
</evidence>
<dbReference type="GO" id="GO:0051301">
    <property type="term" value="P:cell division"/>
    <property type="evidence" value="ECO:0007669"/>
    <property type="project" value="UniProtKB-KW"/>
</dbReference>
<evidence type="ECO:0000256" key="3">
    <source>
        <dbReference type="ARBA" id="ARBA00004496"/>
    </source>
</evidence>
<feature type="region of interest" description="Disordered" evidence="26">
    <location>
        <begin position="364"/>
        <end position="471"/>
    </location>
</feature>
<keyword evidence="13 25" id="KW-0547">Nucleotide-binding</keyword>
<feature type="compositionally biased region" description="Basic and acidic residues" evidence="26">
    <location>
        <begin position="306"/>
        <end position="328"/>
    </location>
</feature>
<keyword evidence="9" id="KW-0597">Phosphoprotein</keyword>
<dbReference type="Pfam" id="PF00069">
    <property type="entry name" value="Pkinase"/>
    <property type="match status" value="1"/>
</dbReference>
<evidence type="ECO:0000256" key="15">
    <source>
        <dbReference type="ARBA" id="ARBA00022777"/>
    </source>
</evidence>
<dbReference type="STRING" id="30732.ENSOMEP00000004430"/>
<evidence type="ECO:0000256" key="2">
    <source>
        <dbReference type="ARBA" id="ARBA00004138"/>
    </source>
</evidence>
<evidence type="ECO:0000256" key="17">
    <source>
        <dbReference type="ARBA" id="ARBA00022842"/>
    </source>
</evidence>
<feature type="domain" description="Protein kinase" evidence="27">
    <location>
        <begin position="4"/>
        <end position="259"/>
    </location>
</feature>
<evidence type="ECO:0000256" key="4">
    <source>
        <dbReference type="ARBA" id="ARBA00010886"/>
    </source>
</evidence>
<evidence type="ECO:0000256" key="5">
    <source>
        <dbReference type="ARBA" id="ARBA00012513"/>
    </source>
</evidence>
<evidence type="ECO:0000313" key="29">
    <source>
        <dbReference type="Proteomes" id="UP000261560"/>
    </source>
</evidence>
<feature type="compositionally biased region" description="Basic and acidic residues" evidence="26">
    <location>
        <begin position="272"/>
        <end position="285"/>
    </location>
</feature>
<dbReference type="FunFam" id="1.10.510.10:FF:000219">
    <property type="entry name" value="Putative serine/threonine-protein kinase Nek4"/>
    <property type="match status" value="1"/>
</dbReference>
<dbReference type="AlphaFoldDB" id="A0A3B3BG29"/>
<dbReference type="SMART" id="SM00220">
    <property type="entry name" value="S_TKc"/>
    <property type="match status" value="1"/>
</dbReference>
<evidence type="ECO:0000256" key="16">
    <source>
        <dbReference type="ARBA" id="ARBA00022840"/>
    </source>
</evidence>
<dbReference type="Proteomes" id="UP000261560">
    <property type="component" value="Unplaced"/>
</dbReference>
<evidence type="ECO:0000256" key="11">
    <source>
        <dbReference type="ARBA" id="ARBA00022679"/>
    </source>
</evidence>
<accession>A0A3B3BG29</accession>
<evidence type="ECO:0000256" key="18">
    <source>
        <dbReference type="ARBA" id="ARBA00023273"/>
    </source>
</evidence>
<dbReference type="GO" id="GO:0004674">
    <property type="term" value="F:protein serine/threonine kinase activity"/>
    <property type="evidence" value="ECO:0007669"/>
    <property type="project" value="UniProtKB-KW"/>
</dbReference>
<feature type="region of interest" description="Disordered" evidence="26">
    <location>
        <begin position="515"/>
        <end position="706"/>
    </location>
</feature>
<dbReference type="InterPro" id="IPR008271">
    <property type="entry name" value="Ser/Thr_kinase_AS"/>
</dbReference>
<proteinExistence type="inferred from homology"/>
<keyword evidence="7" id="KW-0963">Cytoplasm</keyword>
<comment type="similarity">
    <text evidence="4">Belongs to the protein kinase superfamily. NEK Ser/Thr protein kinase family. NIMA subfamily.</text>
</comment>
<keyword evidence="11" id="KW-0808">Transferase</keyword>
<keyword evidence="29" id="KW-1185">Reference proteome</keyword>
<dbReference type="Ensembl" id="ENSOMET00000009171.1">
    <property type="protein sequence ID" value="ENSOMEP00000004430.1"/>
    <property type="gene ID" value="ENSOMEG00000005382.1"/>
</dbReference>
<keyword evidence="18" id="KW-0966">Cell projection</keyword>
<comment type="catalytic activity">
    <reaction evidence="20">
        <text>L-threonyl-[protein] + ATP = O-phospho-L-threonyl-[protein] + ADP + H(+)</text>
        <dbReference type="Rhea" id="RHEA:46608"/>
        <dbReference type="Rhea" id="RHEA-COMP:11060"/>
        <dbReference type="Rhea" id="RHEA-COMP:11605"/>
        <dbReference type="ChEBI" id="CHEBI:15378"/>
        <dbReference type="ChEBI" id="CHEBI:30013"/>
        <dbReference type="ChEBI" id="CHEBI:30616"/>
        <dbReference type="ChEBI" id="CHEBI:61977"/>
        <dbReference type="ChEBI" id="CHEBI:456216"/>
        <dbReference type="EC" id="2.7.11.1"/>
    </reaction>
</comment>
<feature type="compositionally biased region" description="Basic and acidic residues" evidence="26">
    <location>
        <begin position="544"/>
        <end position="560"/>
    </location>
</feature>
<dbReference type="OrthoDB" id="248923at2759"/>
<comment type="catalytic activity">
    <reaction evidence="21">
        <text>L-seryl-[protein] + ATP = O-phospho-L-seryl-[protein] + ADP + H(+)</text>
        <dbReference type="Rhea" id="RHEA:17989"/>
        <dbReference type="Rhea" id="RHEA-COMP:9863"/>
        <dbReference type="Rhea" id="RHEA-COMP:11604"/>
        <dbReference type="ChEBI" id="CHEBI:15378"/>
        <dbReference type="ChEBI" id="CHEBI:29999"/>
        <dbReference type="ChEBI" id="CHEBI:30616"/>
        <dbReference type="ChEBI" id="CHEBI:83421"/>
        <dbReference type="ChEBI" id="CHEBI:456216"/>
        <dbReference type="EC" id="2.7.11.1"/>
    </reaction>
</comment>
<dbReference type="PANTHER" id="PTHR44899">
    <property type="entry name" value="CAMK FAMILY PROTEIN KINASE"/>
    <property type="match status" value="1"/>
</dbReference>
<evidence type="ECO:0000256" key="20">
    <source>
        <dbReference type="ARBA" id="ARBA00047899"/>
    </source>
</evidence>
<dbReference type="GeneTree" id="ENSGT00940000157448"/>
<evidence type="ECO:0000256" key="1">
    <source>
        <dbReference type="ARBA" id="ARBA00001936"/>
    </source>
</evidence>
<dbReference type="Gene3D" id="3.30.200.20">
    <property type="entry name" value="Phosphorylase Kinase, domain 1"/>
    <property type="match status" value="1"/>
</dbReference>
<evidence type="ECO:0000256" key="24">
    <source>
        <dbReference type="ARBA" id="ARBA00082679"/>
    </source>
</evidence>
<dbReference type="CTD" id="6787"/>
<keyword evidence="6" id="KW-0488">Methylation</keyword>
<evidence type="ECO:0000256" key="7">
    <source>
        <dbReference type="ARBA" id="ARBA00022490"/>
    </source>
</evidence>
<dbReference type="GO" id="GO:0005524">
    <property type="term" value="F:ATP binding"/>
    <property type="evidence" value="ECO:0007669"/>
    <property type="project" value="UniProtKB-UniRule"/>
</dbReference>
<evidence type="ECO:0000256" key="19">
    <source>
        <dbReference type="ARBA" id="ARBA00023306"/>
    </source>
</evidence>
<dbReference type="OMA" id="CLREHMG"/>
<keyword evidence="8" id="KW-0723">Serine/threonine-protein kinase</keyword>
<evidence type="ECO:0000256" key="22">
    <source>
        <dbReference type="ARBA" id="ARBA00067731"/>
    </source>
</evidence>
<dbReference type="PROSITE" id="PS00108">
    <property type="entry name" value="PROTEIN_KINASE_ST"/>
    <property type="match status" value="1"/>
</dbReference>
<evidence type="ECO:0000256" key="8">
    <source>
        <dbReference type="ARBA" id="ARBA00022527"/>
    </source>
</evidence>
<dbReference type="PaxDb" id="30732-ENSOMEP00000004430"/>
<dbReference type="Gene3D" id="1.10.510.10">
    <property type="entry name" value="Transferase(Phosphotransferase) domain 1"/>
    <property type="match status" value="1"/>
</dbReference>
<keyword evidence="16 25" id="KW-0067">ATP-binding</keyword>
<dbReference type="KEGG" id="oml:112140793"/>
<dbReference type="PANTHER" id="PTHR44899:SF7">
    <property type="entry name" value="NIMA-RELATED KINASE"/>
    <property type="match status" value="1"/>
</dbReference>
<dbReference type="InterPro" id="IPR051131">
    <property type="entry name" value="NEK_Ser/Thr_kinase_NIMA"/>
</dbReference>
<evidence type="ECO:0000256" key="6">
    <source>
        <dbReference type="ARBA" id="ARBA00022481"/>
    </source>
</evidence>
<dbReference type="GO" id="GO:0046872">
    <property type="term" value="F:metal ion binding"/>
    <property type="evidence" value="ECO:0007669"/>
    <property type="project" value="UniProtKB-KW"/>
</dbReference>
<keyword evidence="10" id="KW-0132">Cell division</keyword>
<dbReference type="InterPro" id="IPR011009">
    <property type="entry name" value="Kinase-like_dom_sf"/>
</dbReference>
<keyword evidence="17" id="KW-0460">Magnesium</keyword>
<dbReference type="SUPFAM" id="SSF56112">
    <property type="entry name" value="Protein kinase-like (PK-like)"/>
    <property type="match status" value="1"/>
</dbReference>
<comment type="subcellular location">
    <subcellularLocation>
        <location evidence="2">Cell projection</location>
        <location evidence="2">Cilium</location>
    </subcellularLocation>
    <subcellularLocation>
        <location evidence="3">Cytoplasm</location>
    </subcellularLocation>
</comment>
<evidence type="ECO:0000256" key="23">
    <source>
        <dbReference type="ARBA" id="ARBA00080102"/>
    </source>
</evidence>
<comment type="cofactor">
    <cofactor evidence="1">
        <name>Mn(2+)</name>
        <dbReference type="ChEBI" id="CHEBI:29035"/>
    </cofactor>
</comment>
<keyword evidence="19" id="KW-0131">Cell cycle</keyword>
<dbReference type="InterPro" id="IPR000719">
    <property type="entry name" value="Prot_kinase_dom"/>
</dbReference>
<organism evidence="28 29">
    <name type="scientific">Oryzias melastigma</name>
    <name type="common">Marine medaka</name>
    <dbReference type="NCBI Taxonomy" id="30732"/>
    <lineage>
        <taxon>Eukaryota</taxon>
        <taxon>Metazoa</taxon>
        <taxon>Chordata</taxon>
        <taxon>Craniata</taxon>
        <taxon>Vertebrata</taxon>
        <taxon>Euteleostomi</taxon>
        <taxon>Actinopterygii</taxon>
        <taxon>Neopterygii</taxon>
        <taxon>Teleostei</taxon>
        <taxon>Neoteleostei</taxon>
        <taxon>Acanthomorphata</taxon>
        <taxon>Ovalentaria</taxon>
        <taxon>Atherinomorphae</taxon>
        <taxon>Beloniformes</taxon>
        <taxon>Adrianichthyidae</taxon>
        <taxon>Oryziinae</taxon>
        <taxon>Oryzias</taxon>
    </lineage>
</organism>
<dbReference type="PROSITE" id="PS50011">
    <property type="entry name" value="PROTEIN_KINASE_DOM"/>
    <property type="match status" value="1"/>
</dbReference>
<evidence type="ECO:0000313" key="28">
    <source>
        <dbReference type="Ensembl" id="ENSOMEP00000004430.1"/>
    </source>
</evidence>
<evidence type="ECO:0000256" key="26">
    <source>
        <dbReference type="SAM" id="MobiDB-lite"/>
    </source>
</evidence>
<feature type="binding site" evidence="25">
    <location>
        <position position="34"/>
    </location>
    <ligand>
        <name>ATP</name>
        <dbReference type="ChEBI" id="CHEBI:30616"/>
    </ligand>
</feature>
<evidence type="ECO:0000256" key="9">
    <source>
        <dbReference type="ARBA" id="ARBA00022553"/>
    </source>
</evidence>
<dbReference type="GeneID" id="112140793"/>
<dbReference type="EC" id="2.7.11.1" evidence="5"/>
<reference evidence="28" key="2">
    <citation type="submission" date="2025-09" db="UniProtKB">
        <authorList>
            <consortium name="Ensembl"/>
        </authorList>
    </citation>
    <scope>IDENTIFICATION</scope>
</reference>
<keyword evidence="14" id="KW-0498">Mitosis</keyword>
<dbReference type="FunFam" id="3.30.200.20:FF:000247">
    <property type="entry name" value="serine/threonine-protein kinase Nek4 isoform X1"/>
    <property type="match status" value="1"/>
</dbReference>
<reference evidence="28" key="1">
    <citation type="submission" date="2025-08" db="UniProtKB">
        <authorList>
            <consortium name="Ensembl"/>
        </authorList>
    </citation>
    <scope>IDENTIFICATION</scope>
</reference>
<feature type="compositionally biased region" description="Polar residues" evidence="26">
    <location>
        <begin position="657"/>
        <end position="669"/>
    </location>
</feature>
<keyword evidence="15" id="KW-0418">Kinase</keyword>
<feature type="region of interest" description="Disordered" evidence="26">
    <location>
        <begin position="272"/>
        <end position="349"/>
    </location>
</feature>
<evidence type="ECO:0000256" key="14">
    <source>
        <dbReference type="ARBA" id="ARBA00022776"/>
    </source>
</evidence>
<dbReference type="RefSeq" id="XP_024119569.1">
    <property type="nucleotide sequence ID" value="XM_024263801.2"/>
</dbReference>
<name>A0A3B3BG29_ORYME</name>
<dbReference type="PROSITE" id="PS00107">
    <property type="entry name" value="PROTEIN_KINASE_ATP"/>
    <property type="match status" value="1"/>
</dbReference>
<feature type="compositionally biased region" description="Low complexity" evidence="26">
    <location>
        <begin position="522"/>
        <end position="533"/>
    </location>
</feature>
<dbReference type="CDD" id="cd08223">
    <property type="entry name" value="STKc_Nek4"/>
    <property type="match status" value="1"/>
</dbReference>
<evidence type="ECO:0000256" key="25">
    <source>
        <dbReference type="PROSITE-ProRule" id="PRU10141"/>
    </source>
</evidence>
<dbReference type="GO" id="GO:0005737">
    <property type="term" value="C:cytoplasm"/>
    <property type="evidence" value="ECO:0007669"/>
    <property type="project" value="UniProtKB-SubCell"/>
</dbReference>
<dbReference type="InterPro" id="IPR017441">
    <property type="entry name" value="Protein_kinase_ATP_BS"/>
</dbReference>
<evidence type="ECO:0000259" key="27">
    <source>
        <dbReference type="PROSITE" id="PS50011"/>
    </source>
</evidence>
<feature type="compositionally biased region" description="Polar residues" evidence="26">
    <location>
        <begin position="592"/>
        <end position="603"/>
    </location>
</feature>
<keyword evidence="12" id="KW-0479">Metal-binding</keyword>
<evidence type="ECO:0000256" key="12">
    <source>
        <dbReference type="ARBA" id="ARBA00022723"/>
    </source>
</evidence>
<sequence length="850" mass="95438">MNSYIFIRVVGKGSYGEVNLVKHKTDRKQYVIKKLNLSTSSKRERRSAEQEAQLLSQLRHPNIVTYRESWEGDDRQLYIVMGFCEGGDLYNRLKQQKGELLPERQVVEWFVQIAMALQYLHERNILHRDLKTQNIFLTKTNIIKVGDLGIARVLENQNDMASTLIGTPYYMSPELFSNKPYNHKSDVWALGCCVYEMSTLKHAFNAKDMNSLVYRIVEGKLPQMPSRYDPQLGDLIKSMLSKKPEERPDVKLILRQPYIKRQIAMFLEATKEKTAKSRKKGDGVDCRSGTPCEAKPERPSASPQPEPRDRTNWKEGKSQQKIRSDRADSLPPRTPPPLKPSSPDALKASAVSMATVSSINIDVPLQQDDGVTRRQVAPSVMSHPPPPNAGHAHIVHRDGKRRGKPDPAAPPDPAKPHLKAASGVHSKGGHKTAEKQLKQNSDSTFGEKQESVMDDEDDTTELLKQDDAHTANLENVVNKNDTFTLIKQSSVLNLPSPDVQDKLKAAEKLLELAEPDCDQGESSSAASKTSKASPCLNLSGCSEPEQRRQQHKGPTQEHQNKFKVTTPRPLPQPPVESVTVERNRRSKKSPDVTATSSLVTSSKDGILPLPQDRLLSARERRRLRQSQESISHTDASAVRRASYDVTSTKSEHVNVPVTRSASYSITQTNSKDKLMEQRSDEDECSSSTSSTERSEGDCKERKIESSDMQDLVHMMTQTLRMEVKDGGGDKSAFDSTSSLPEFKLNRKYRDTLVLHGKARGEAEDLSLSKIPKGSTSGPAKIRRAIEKLRTDVVKGLGVKLLDEVLEILEEEEDETKRELCLRDHMGDEKYQAYAVMVRQLKFFEDMAFKA</sequence>
<feature type="compositionally biased region" description="Basic and acidic residues" evidence="26">
    <location>
        <begin position="692"/>
        <end position="705"/>
    </location>
</feature>